<dbReference type="OrthoDB" id="422206at2759"/>
<keyword evidence="2 5" id="KW-0812">Transmembrane</keyword>
<keyword evidence="4 5" id="KW-0472">Membrane</keyword>
<dbReference type="PANTHER" id="PTHR10924:SF4">
    <property type="entry name" value="GH15861P"/>
    <property type="match status" value="1"/>
</dbReference>
<dbReference type="GO" id="GO:0016020">
    <property type="term" value="C:membrane"/>
    <property type="evidence" value="ECO:0007669"/>
    <property type="project" value="UniProtKB-SubCell"/>
</dbReference>
<evidence type="ECO:0000256" key="1">
    <source>
        <dbReference type="ARBA" id="ARBA00004141"/>
    </source>
</evidence>
<gene>
    <name evidence="7" type="ORF">Cfor_04588</name>
</gene>
<comment type="subcellular location">
    <subcellularLocation>
        <location evidence="1">Membrane</location>
        <topology evidence="1">Multi-pass membrane protein</topology>
    </subcellularLocation>
</comment>
<feature type="transmembrane region" description="Helical" evidence="5">
    <location>
        <begin position="402"/>
        <end position="424"/>
    </location>
</feature>
<dbReference type="InterPro" id="IPR011701">
    <property type="entry name" value="MFS"/>
</dbReference>
<accession>A0A6L2PEV6</accession>
<feature type="transmembrane region" description="Helical" evidence="5">
    <location>
        <begin position="310"/>
        <end position="328"/>
    </location>
</feature>
<dbReference type="InParanoid" id="A0A6L2PEV6"/>
<evidence type="ECO:0000256" key="5">
    <source>
        <dbReference type="SAM" id="Phobius"/>
    </source>
</evidence>
<protein>
    <recommendedName>
        <fullName evidence="6">Major facilitator superfamily (MFS) profile domain-containing protein</fullName>
    </recommendedName>
</protein>
<proteinExistence type="predicted"/>
<dbReference type="FunCoup" id="A0A6L2PEV6">
    <property type="interactions" value="244"/>
</dbReference>
<evidence type="ECO:0000313" key="8">
    <source>
        <dbReference type="Proteomes" id="UP000502823"/>
    </source>
</evidence>
<dbReference type="InterPro" id="IPR049680">
    <property type="entry name" value="FLVCR1-2_SLC49-like"/>
</dbReference>
<reference evidence="8" key="1">
    <citation type="submission" date="2020-01" db="EMBL/GenBank/DDBJ databases">
        <title>Draft genome sequence of the Termite Coptotermes fromosanus.</title>
        <authorList>
            <person name="Itakura S."/>
            <person name="Yosikawa Y."/>
            <person name="Umezawa K."/>
        </authorList>
    </citation>
    <scope>NUCLEOTIDE SEQUENCE [LARGE SCALE GENOMIC DNA]</scope>
</reference>
<evidence type="ECO:0000313" key="7">
    <source>
        <dbReference type="EMBL" id="GFG31083.1"/>
    </source>
</evidence>
<feature type="domain" description="Major facilitator superfamily (MFS) profile" evidence="6">
    <location>
        <begin position="294"/>
        <end position="723"/>
    </location>
</feature>
<feature type="transmembrane region" description="Helical" evidence="5">
    <location>
        <begin position="611"/>
        <end position="630"/>
    </location>
</feature>
<dbReference type="Pfam" id="PF07690">
    <property type="entry name" value="MFS_1"/>
    <property type="match status" value="1"/>
</dbReference>
<dbReference type="Gene3D" id="1.20.1250.20">
    <property type="entry name" value="MFS general substrate transporter like domains"/>
    <property type="match status" value="1"/>
</dbReference>
<feature type="transmembrane region" description="Helical" evidence="5">
    <location>
        <begin position="636"/>
        <end position="658"/>
    </location>
</feature>
<dbReference type="CDD" id="cd17398">
    <property type="entry name" value="MFS_FLVCR_like"/>
    <property type="match status" value="1"/>
</dbReference>
<feature type="transmembrane region" description="Helical" evidence="5">
    <location>
        <begin position="436"/>
        <end position="457"/>
    </location>
</feature>
<dbReference type="PANTHER" id="PTHR10924">
    <property type="entry name" value="MAJOR FACILITATOR SUPERFAMILY PROTEIN-RELATED"/>
    <property type="match status" value="1"/>
</dbReference>
<feature type="transmembrane region" description="Helical" evidence="5">
    <location>
        <begin position="541"/>
        <end position="559"/>
    </location>
</feature>
<evidence type="ECO:0000256" key="3">
    <source>
        <dbReference type="ARBA" id="ARBA00022989"/>
    </source>
</evidence>
<keyword evidence="3 5" id="KW-1133">Transmembrane helix</keyword>
<evidence type="ECO:0000259" key="6">
    <source>
        <dbReference type="PROSITE" id="PS50850"/>
    </source>
</evidence>
<feature type="transmembrane region" description="Helical" evidence="5">
    <location>
        <begin position="698"/>
        <end position="716"/>
    </location>
</feature>
<name>A0A6L2PEV6_COPFO</name>
<feature type="transmembrane region" description="Helical" evidence="5">
    <location>
        <begin position="477"/>
        <end position="497"/>
    </location>
</feature>
<dbReference type="PROSITE" id="PS50850">
    <property type="entry name" value="MFS"/>
    <property type="match status" value="1"/>
</dbReference>
<dbReference type="GO" id="GO:0020037">
    <property type="term" value="F:heme binding"/>
    <property type="evidence" value="ECO:0007669"/>
    <property type="project" value="TreeGrafter"/>
</dbReference>
<feature type="transmembrane region" description="Helical" evidence="5">
    <location>
        <begin position="348"/>
        <end position="370"/>
    </location>
</feature>
<evidence type="ECO:0000256" key="2">
    <source>
        <dbReference type="ARBA" id="ARBA00022692"/>
    </source>
</evidence>
<dbReference type="GO" id="GO:0015232">
    <property type="term" value="F:heme transmembrane transporter activity"/>
    <property type="evidence" value="ECO:0007669"/>
    <property type="project" value="TreeGrafter"/>
</dbReference>
<dbReference type="InterPro" id="IPR020846">
    <property type="entry name" value="MFS_dom"/>
</dbReference>
<feature type="transmembrane region" description="Helical" evidence="5">
    <location>
        <begin position="579"/>
        <end position="599"/>
    </location>
</feature>
<feature type="transmembrane region" description="Helical" evidence="5">
    <location>
        <begin position="670"/>
        <end position="692"/>
    </location>
</feature>
<organism evidence="7 8">
    <name type="scientific">Coptotermes formosanus</name>
    <name type="common">Formosan subterranean termite</name>
    <dbReference type="NCBI Taxonomy" id="36987"/>
    <lineage>
        <taxon>Eukaryota</taxon>
        <taxon>Metazoa</taxon>
        <taxon>Ecdysozoa</taxon>
        <taxon>Arthropoda</taxon>
        <taxon>Hexapoda</taxon>
        <taxon>Insecta</taxon>
        <taxon>Pterygota</taxon>
        <taxon>Neoptera</taxon>
        <taxon>Polyneoptera</taxon>
        <taxon>Dictyoptera</taxon>
        <taxon>Blattodea</taxon>
        <taxon>Blattoidea</taxon>
        <taxon>Termitoidae</taxon>
        <taxon>Rhinotermitidae</taxon>
        <taxon>Coptotermes</taxon>
    </lineage>
</organism>
<dbReference type="Proteomes" id="UP000502823">
    <property type="component" value="Unassembled WGS sequence"/>
</dbReference>
<dbReference type="AlphaFoldDB" id="A0A6L2PEV6"/>
<dbReference type="EMBL" id="BLKM01000280">
    <property type="protein sequence ID" value="GFG31083.1"/>
    <property type="molecule type" value="Genomic_DNA"/>
</dbReference>
<keyword evidence="8" id="KW-1185">Reference proteome</keyword>
<sequence length="764" mass="83280">MAQPELKHVRETIIENNVAYVYILANRSNFQETGNAEILEQSFDTLDEDVTKSCSNTGEKPNDIAVIRKTCNSMSDDGRAMAQAVSRRPPTAEARVRSRVSPCGICGGQSGTGTGFSPSTSVFTCQFHSTGAPLLGKGQKNNNHLHLHYRVAQEASRLRCVRSVCCGALLQVNPAKCSSILADEPTDISTTEQSSLSVRYVDETEVKFGNSFYSLCQYDGIDRRQAFAEVQDVVRCNLLERCREMMSFPLPCEPVKIFCRNVSRYVVSQSRDYCTTVRSPLPKKLRAALTTVMAVLPTIAGQFREYKRRWLMLAIFVLCSCCNAMHWIQFSIISNVVTRYYSVSSSAINLTAVVFGACYVPFVLPASWLLSRYGLRITLLTGAAVMVFGAWLKVVSLAPDSFWLAFIGQALVGTAQVFIVGVPAQLAAVWFGPSQVSTACALGVIGNQVGVALGFLIPPAVVKNHDKLDDIGQDLNTLCYGYAIGPTAVLVLLLLFFQKQPPLPPSPAQATVRCQVPTSDKSMGRHTYLQTLKSLFTNKNFILLLISYGINAGVFYTVSTLLNQIVLLHFAGAEEDAGRIGLTTVLAGVLGCLMGGVILDKMHWFKESALLVYLMSLAGMLAFTFTLTLGHIWVTYMIGMLLGFFMIGYLGIGFEFAAELTYPIPEGTSSGALMVSSEIFGIVFTMGGGELLESYGDMSANLTLLGLLVVGLAMTTKINGRDLRRQAVTVGLENQTTCNNTLARKHSIRHTSSPCLTSHSIFPS</sequence>
<dbReference type="SUPFAM" id="SSF103473">
    <property type="entry name" value="MFS general substrate transporter"/>
    <property type="match status" value="1"/>
</dbReference>
<comment type="caution">
    <text evidence="7">The sequence shown here is derived from an EMBL/GenBank/DDBJ whole genome shotgun (WGS) entry which is preliminary data.</text>
</comment>
<feature type="transmembrane region" description="Helical" evidence="5">
    <location>
        <begin position="377"/>
        <end position="396"/>
    </location>
</feature>
<dbReference type="GO" id="GO:0097037">
    <property type="term" value="P:heme export"/>
    <property type="evidence" value="ECO:0007669"/>
    <property type="project" value="TreeGrafter"/>
</dbReference>
<evidence type="ECO:0000256" key="4">
    <source>
        <dbReference type="ARBA" id="ARBA00023136"/>
    </source>
</evidence>
<dbReference type="InterPro" id="IPR036259">
    <property type="entry name" value="MFS_trans_sf"/>
</dbReference>